<sequence length="228" mass="26642">MANNFCWSCMHQTKNVNGTKGEYHSGICQDCTGDQEVKLKQLNAGLIQTDRKPHYLSLHDVIYVDVKANGQTYFIQGFHTGEPAHNTCKVFNQVKQFIDTGLKYHVRYGNLDLLKKHDFWFDIKKIGQFYEFCGNCIRYSNSFSLRTTDINQIWEYIEAWTKIPDKLKVRIKKQIETGLVFASSPEPHSADKRFCYQDFSEYKETREPKITMIPELNTPGQAQYQKEE</sequence>
<protein>
    <submittedName>
        <fullName evidence="1">Uncharacterized protein</fullName>
    </submittedName>
</protein>
<gene>
    <name evidence="1" type="ORF">TM448B04332_0007</name>
</gene>
<dbReference type="AlphaFoldDB" id="A0A6M3Y1V4"/>
<proteinExistence type="predicted"/>
<dbReference type="EMBL" id="MT145070">
    <property type="protein sequence ID" value="QJI03238.1"/>
    <property type="molecule type" value="Genomic_DNA"/>
</dbReference>
<organism evidence="1">
    <name type="scientific">viral metagenome</name>
    <dbReference type="NCBI Taxonomy" id="1070528"/>
    <lineage>
        <taxon>unclassified sequences</taxon>
        <taxon>metagenomes</taxon>
        <taxon>organismal metagenomes</taxon>
    </lineage>
</organism>
<evidence type="ECO:0000313" key="1">
    <source>
        <dbReference type="EMBL" id="QJI03238.1"/>
    </source>
</evidence>
<accession>A0A6M3Y1V4</accession>
<reference evidence="1" key="1">
    <citation type="submission" date="2020-03" db="EMBL/GenBank/DDBJ databases">
        <title>The deep terrestrial virosphere.</title>
        <authorList>
            <person name="Holmfeldt K."/>
            <person name="Nilsson E."/>
            <person name="Simone D."/>
            <person name="Lopez-Fernandez M."/>
            <person name="Wu X."/>
            <person name="de Brujin I."/>
            <person name="Lundin D."/>
            <person name="Andersson A."/>
            <person name="Bertilsson S."/>
            <person name="Dopson M."/>
        </authorList>
    </citation>
    <scope>NUCLEOTIDE SEQUENCE</scope>
    <source>
        <strain evidence="1">TM448B04332</strain>
    </source>
</reference>
<name>A0A6M3Y1V4_9ZZZZ</name>